<proteinExistence type="predicted"/>
<evidence type="ECO:0000313" key="1">
    <source>
        <dbReference type="EMBL" id="MBW97488.1"/>
    </source>
</evidence>
<dbReference type="EMBL" id="GGEC01017005">
    <property type="protein sequence ID" value="MBW97488.1"/>
    <property type="molecule type" value="Transcribed_RNA"/>
</dbReference>
<accession>A0A2P2JVI4</accession>
<sequence length="72" mass="8382">MSYRQTSRLILHLMHYNNLDKSTYLTHESQCCSSSMSGIYGKQGLYKANSRSREVLKCFSNTTPILSMRLHY</sequence>
<name>A0A2P2JVI4_RHIMU</name>
<organism evidence="1">
    <name type="scientific">Rhizophora mucronata</name>
    <name type="common">Asiatic mangrove</name>
    <dbReference type="NCBI Taxonomy" id="61149"/>
    <lineage>
        <taxon>Eukaryota</taxon>
        <taxon>Viridiplantae</taxon>
        <taxon>Streptophyta</taxon>
        <taxon>Embryophyta</taxon>
        <taxon>Tracheophyta</taxon>
        <taxon>Spermatophyta</taxon>
        <taxon>Magnoliopsida</taxon>
        <taxon>eudicotyledons</taxon>
        <taxon>Gunneridae</taxon>
        <taxon>Pentapetalae</taxon>
        <taxon>rosids</taxon>
        <taxon>fabids</taxon>
        <taxon>Malpighiales</taxon>
        <taxon>Rhizophoraceae</taxon>
        <taxon>Rhizophora</taxon>
    </lineage>
</organism>
<reference evidence="1" key="1">
    <citation type="submission" date="2018-02" db="EMBL/GenBank/DDBJ databases">
        <title>Rhizophora mucronata_Transcriptome.</title>
        <authorList>
            <person name="Meera S.P."/>
            <person name="Sreeshan A."/>
            <person name="Augustine A."/>
        </authorList>
    </citation>
    <scope>NUCLEOTIDE SEQUENCE</scope>
    <source>
        <tissue evidence="1">Leaf</tissue>
    </source>
</reference>
<protein>
    <submittedName>
        <fullName evidence="1">Uncharacterized protein</fullName>
    </submittedName>
</protein>
<dbReference type="AlphaFoldDB" id="A0A2P2JVI4"/>